<evidence type="ECO:0000259" key="4">
    <source>
        <dbReference type="PROSITE" id="PS50157"/>
    </source>
</evidence>
<gene>
    <name evidence="6" type="primary">si:dkeyp-41f9.4</name>
</gene>
<dbReference type="SMART" id="SM00355">
    <property type="entry name" value="ZnF_C2H2"/>
    <property type="match status" value="2"/>
</dbReference>
<keyword evidence="3" id="KW-0862">Zinc</keyword>
<dbReference type="GO" id="GO:0014003">
    <property type="term" value="P:oligodendrocyte development"/>
    <property type="evidence" value="ECO:0007669"/>
    <property type="project" value="TreeGrafter"/>
</dbReference>
<keyword evidence="2" id="KW-0539">Nucleus</keyword>
<keyword evidence="3" id="KW-0479">Metal-binding</keyword>
<dbReference type="GO" id="GO:0005634">
    <property type="term" value="C:nucleus"/>
    <property type="evidence" value="ECO:0007669"/>
    <property type="project" value="UniProtKB-SubCell"/>
</dbReference>
<dbReference type="CTD" id="100004079"/>
<evidence type="ECO:0000256" key="2">
    <source>
        <dbReference type="ARBA" id="ARBA00023242"/>
    </source>
</evidence>
<reference evidence="6" key="1">
    <citation type="submission" date="2025-08" db="UniProtKB">
        <authorList>
            <consortium name="RefSeq"/>
        </authorList>
    </citation>
    <scope>IDENTIFICATION</scope>
</reference>
<dbReference type="Pfam" id="PF13894">
    <property type="entry name" value="zf-C2H2_4"/>
    <property type="match status" value="1"/>
</dbReference>
<keyword evidence="3" id="KW-0863">Zinc-finger</keyword>
<dbReference type="PANTHER" id="PTHR16516">
    <property type="entry name" value="AGAP007109-PA"/>
    <property type="match status" value="1"/>
</dbReference>
<dbReference type="KEGG" id="char:105894593"/>
<feature type="domain" description="C2H2-type" evidence="4">
    <location>
        <begin position="77"/>
        <end position="105"/>
    </location>
</feature>
<dbReference type="PROSITE" id="PS00028">
    <property type="entry name" value="ZINC_FINGER_C2H2_1"/>
    <property type="match status" value="2"/>
</dbReference>
<dbReference type="InterPro" id="IPR052296">
    <property type="entry name" value="TR-Histone_Methyltrans"/>
</dbReference>
<evidence type="ECO:0000256" key="3">
    <source>
        <dbReference type="PROSITE-ProRule" id="PRU00042"/>
    </source>
</evidence>
<feature type="domain" description="C2H2-type" evidence="4">
    <location>
        <begin position="118"/>
        <end position="141"/>
    </location>
</feature>
<name>A0A8M1KMQ1_CLUHA</name>
<dbReference type="GeneID" id="105894593"/>
<evidence type="ECO:0000256" key="1">
    <source>
        <dbReference type="ARBA" id="ARBA00004123"/>
    </source>
</evidence>
<sequence length="141" mass="15836">MVMTLPAARAPQLPFATSKLQSSVLLQAAMHKQSSLLFSPRVWPRPLAPTLGLRKTAGAPHFYPLSPLSSISLPAQNWCAKCSISFHMTSDLVHHMRSHHKGALSTDQGARLHREDKLRCTICKESFRERHHLSRHMTSHT</sequence>
<protein>
    <submittedName>
        <fullName evidence="6">PR domain zinc finger protein 8</fullName>
    </submittedName>
</protein>
<dbReference type="InterPro" id="IPR013087">
    <property type="entry name" value="Znf_C2H2_type"/>
</dbReference>
<dbReference type="PANTHER" id="PTHR16516:SF4">
    <property type="entry name" value="C2H2-TYPE DOMAIN-CONTAINING PROTEIN"/>
    <property type="match status" value="1"/>
</dbReference>
<dbReference type="Proteomes" id="UP000515152">
    <property type="component" value="Chromosome 12"/>
</dbReference>
<comment type="subcellular location">
    <subcellularLocation>
        <location evidence="1">Nucleus</location>
    </subcellularLocation>
</comment>
<dbReference type="GO" id="GO:0006355">
    <property type="term" value="P:regulation of DNA-templated transcription"/>
    <property type="evidence" value="ECO:0007669"/>
    <property type="project" value="TreeGrafter"/>
</dbReference>
<organism evidence="5 6">
    <name type="scientific">Clupea harengus</name>
    <name type="common">Atlantic herring</name>
    <dbReference type="NCBI Taxonomy" id="7950"/>
    <lineage>
        <taxon>Eukaryota</taxon>
        <taxon>Metazoa</taxon>
        <taxon>Chordata</taxon>
        <taxon>Craniata</taxon>
        <taxon>Vertebrata</taxon>
        <taxon>Euteleostomi</taxon>
        <taxon>Actinopterygii</taxon>
        <taxon>Neopterygii</taxon>
        <taxon>Teleostei</taxon>
        <taxon>Clupei</taxon>
        <taxon>Clupeiformes</taxon>
        <taxon>Clupeoidei</taxon>
        <taxon>Clupeidae</taxon>
        <taxon>Clupea</taxon>
    </lineage>
</organism>
<dbReference type="AlphaFoldDB" id="A0A8M1KMQ1"/>
<dbReference type="OrthoDB" id="5814089at2759"/>
<keyword evidence="5" id="KW-1185">Reference proteome</keyword>
<evidence type="ECO:0000313" key="6">
    <source>
        <dbReference type="RefSeq" id="XP_042565336.1"/>
    </source>
</evidence>
<dbReference type="PROSITE" id="PS50157">
    <property type="entry name" value="ZINC_FINGER_C2H2_2"/>
    <property type="match status" value="2"/>
</dbReference>
<evidence type="ECO:0000313" key="5">
    <source>
        <dbReference type="Proteomes" id="UP000515152"/>
    </source>
</evidence>
<dbReference type="RefSeq" id="XP_042565336.1">
    <property type="nucleotide sequence ID" value="XM_042709402.1"/>
</dbReference>
<proteinExistence type="predicted"/>
<accession>A0A8M1KMQ1</accession>
<dbReference type="GO" id="GO:0008270">
    <property type="term" value="F:zinc ion binding"/>
    <property type="evidence" value="ECO:0007669"/>
    <property type="project" value="UniProtKB-KW"/>
</dbReference>